<dbReference type="Pfam" id="PF02199">
    <property type="entry name" value="SapA"/>
    <property type="match status" value="2"/>
</dbReference>
<dbReference type="FunFam" id="1.10.225.10:FF:000002">
    <property type="entry name" value="prosaposin isoform X2"/>
    <property type="match status" value="2"/>
</dbReference>
<dbReference type="Pfam" id="PF03489">
    <property type="entry name" value="SapB_2"/>
    <property type="match status" value="6"/>
</dbReference>
<dbReference type="PROSITE" id="PS51257">
    <property type="entry name" value="PROKAR_LIPOPROTEIN"/>
    <property type="match status" value="1"/>
</dbReference>
<feature type="signal peptide" evidence="12">
    <location>
        <begin position="1"/>
        <end position="19"/>
    </location>
</feature>
<evidence type="ECO:0000256" key="5">
    <source>
        <dbReference type="ARBA" id="ARBA00022729"/>
    </source>
</evidence>
<evidence type="ECO:0000256" key="9">
    <source>
        <dbReference type="ARBA" id="ARBA00037221"/>
    </source>
</evidence>
<feature type="domain" description="Saposin B-type" evidence="13">
    <location>
        <begin position="529"/>
        <end position="610"/>
    </location>
</feature>
<dbReference type="InterPro" id="IPR008138">
    <property type="entry name" value="SapB_2"/>
</dbReference>
<evidence type="ECO:0000256" key="1">
    <source>
        <dbReference type="ARBA" id="ARBA00004364"/>
    </source>
</evidence>
<evidence type="ECO:0000256" key="4">
    <source>
        <dbReference type="ARBA" id="ARBA00022713"/>
    </source>
</evidence>
<evidence type="ECO:0000256" key="10">
    <source>
        <dbReference type="ARBA" id="ARBA00041094"/>
    </source>
</evidence>
<feature type="domain" description="Saposin A-type" evidence="14">
    <location>
        <begin position="22"/>
        <end position="62"/>
    </location>
</feature>
<dbReference type="PROSITE" id="PS51110">
    <property type="entry name" value="SAP_A"/>
    <property type="match status" value="2"/>
</dbReference>
<feature type="domain" description="Saposin B-type" evidence="13">
    <location>
        <begin position="176"/>
        <end position="255"/>
    </location>
</feature>
<evidence type="ECO:0000256" key="6">
    <source>
        <dbReference type="ARBA" id="ARBA00022737"/>
    </source>
</evidence>
<dbReference type="InterPro" id="IPR008139">
    <property type="entry name" value="SaposinB_dom"/>
</dbReference>
<keyword evidence="8" id="KW-0325">Glycoprotein</keyword>
<evidence type="ECO:0000259" key="13">
    <source>
        <dbReference type="PROSITE" id="PS50015"/>
    </source>
</evidence>
<evidence type="ECO:0000313" key="16">
    <source>
        <dbReference type="Proteomes" id="UP000283509"/>
    </source>
</evidence>
<dbReference type="InterPro" id="IPR051428">
    <property type="entry name" value="Sphingo_Act-Surfact_Prot"/>
</dbReference>
<dbReference type="GO" id="GO:0016020">
    <property type="term" value="C:membrane"/>
    <property type="evidence" value="ECO:0007669"/>
    <property type="project" value="GOC"/>
</dbReference>
<feature type="domain" description="Saposin B-type" evidence="13">
    <location>
        <begin position="435"/>
        <end position="516"/>
    </location>
</feature>
<reference evidence="15 16" key="2">
    <citation type="submission" date="2019-01" db="EMBL/GenBank/DDBJ databases">
        <title>The decoding of complex shrimp genome reveals the adaptation for benthos swimmer, frequently molting mechanism and breeding impact on genome.</title>
        <authorList>
            <person name="Sun Y."/>
            <person name="Gao Y."/>
            <person name="Yu Y."/>
        </authorList>
    </citation>
    <scope>NUCLEOTIDE SEQUENCE [LARGE SCALE GENOMIC DNA]</scope>
    <source>
        <tissue evidence="15">Muscle</tissue>
    </source>
</reference>
<dbReference type="EMBL" id="QCYY01000243">
    <property type="protein sequence ID" value="ROT85589.1"/>
    <property type="molecule type" value="Genomic_DNA"/>
</dbReference>
<dbReference type="PANTHER" id="PTHR11480:SF3">
    <property type="entry name" value="BCDNA.GH08312"/>
    <property type="match status" value="1"/>
</dbReference>
<gene>
    <name evidence="15" type="ORF">C7M84_011290</name>
</gene>
<evidence type="ECO:0000259" key="14">
    <source>
        <dbReference type="PROSITE" id="PS51110"/>
    </source>
</evidence>
<comment type="subcellular location">
    <subcellularLocation>
        <location evidence="1">Secreted</location>
        <location evidence="1">Extracellular space</location>
        <location evidence="1">Surface film</location>
    </subcellularLocation>
</comment>
<comment type="caution">
    <text evidence="15">The sequence shown here is derived from an EMBL/GenBank/DDBJ whole genome shotgun (WGS) entry which is preliminary data.</text>
</comment>
<organism evidence="15 16">
    <name type="scientific">Penaeus vannamei</name>
    <name type="common">Whiteleg shrimp</name>
    <name type="synonym">Litopenaeus vannamei</name>
    <dbReference type="NCBI Taxonomy" id="6689"/>
    <lineage>
        <taxon>Eukaryota</taxon>
        <taxon>Metazoa</taxon>
        <taxon>Ecdysozoa</taxon>
        <taxon>Arthropoda</taxon>
        <taxon>Crustacea</taxon>
        <taxon>Multicrustacea</taxon>
        <taxon>Malacostraca</taxon>
        <taxon>Eumalacostraca</taxon>
        <taxon>Eucarida</taxon>
        <taxon>Decapoda</taxon>
        <taxon>Dendrobranchiata</taxon>
        <taxon>Penaeoidea</taxon>
        <taxon>Penaeidae</taxon>
        <taxon>Penaeus</taxon>
    </lineage>
</organism>
<feature type="domain" description="Saposin B-type" evidence="13">
    <location>
        <begin position="270"/>
        <end position="350"/>
    </location>
</feature>
<feature type="domain" description="Saposin B-type" evidence="13">
    <location>
        <begin position="66"/>
        <end position="148"/>
    </location>
</feature>
<keyword evidence="16" id="KW-1185">Reference proteome</keyword>
<dbReference type="Pfam" id="PF05184">
    <property type="entry name" value="SapB_1"/>
    <property type="match status" value="6"/>
</dbReference>
<evidence type="ECO:0000256" key="3">
    <source>
        <dbReference type="ARBA" id="ARBA00022525"/>
    </source>
</evidence>
<keyword evidence="6" id="KW-0677">Repeat</keyword>
<feature type="chain" id="PRO_5019122042" description="Pulmonary surfactant-associated protein B" evidence="12">
    <location>
        <begin position="20"/>
        <end position="862"/>
    </location>
</feature>
<dbReference type="InterPro" id="IPR011001">
    <property type="entry name" value="Saposin-like"/>
</dbReference>
<evidence type="ECO:0000256" key="8">
    <source>
        <dbReference type="ARBA" id="ARBA00023180"/>
    </source>
</evidence>
<reference evidence="15 16" key="1">
    <citation type="submission" date="2018-04" db="EMBL/GenBank/DDBJ databases">
        <authorList>
            <person name="Zhang X."/>
            <person name="Yuan J."/>
            <person name="Li F."/>
            <person name="Xiang J."/>
        </authorList>
    </citation>
    <scope>NUCLEOTIDE SEQUENCE [LARGE SCALE GENOMIC DNA]</scope>
    <source>
        <tissue evidence="15">Muscle</tissue>
    </source>
</reference>
<dbReference type="Gene3D" id="1.10.225.10">
    <property type="entry name" value="Saposin-like"/>
    <property type="match status" value="7"/>
</dbReference>
<dbReference type="STRING" id="6689.A0A423UA78"/>
<dbReference type="InterPro" id="IPR007856">
    <property type="entry name" value="SapB_1"/>
</dbReference>
<keyword evidence="2" id="KW-0767">Surface film</keyword>
<dbReference type="OrthoDB" id="69496at2759"/>
<feature type="domain" description="Saposin B-type" evidence="13">
    <location>
        <begin position="736"/>
        <end position="817"/>
    </location>
</feature>
<protein>
    <recommendedName>
        <fullName evidence="10">Pulmonary surfactant-associated protein B</fullName>
    </recommendedName>
    <alternativeName>
        <fullName evidence="11">Pulmonary surfactant-associated proteolipid SPL(Phe)</fullName>
    </alternativeName>
</protein>
<evidence type="ECO:0000256" key="2">
    <source>
        <dbReference type="ARBA" id="ARBA00022439"/>
    </source>
</evidence>
<dbReference type="GO" id="GO:0006665">
    <property type="term" value="P:sphingolipid metabolic process"/>
    <property type="evidence" value="ECO:0007669"/>
    <property type="project" value="InterPro"/>
</dbReference>
<dbReference type="SMART" id="SM00162">
    <property type="entry name" value="SAPA"/>
    <property type="match status" value="2"/>
</dbReference>
<dbReference type="InterPro" id="IPR008373">
    <property type="entry name" value="Saposin"/>
</dbReference>
<dbReference type="GO" id="GO:0007585">
    <property type="term" value="P:respiratory gaseous exchange by respiratory system"/>
    <property type="evidence" value="ECO:0007669"/>
    <property type="project" value="UniProtKB-KW"/>
</dbReference>
<dbReference type="Proteomes" id="UP000283509">
    <property type="component" value="Unassembled WGS sequence"/>
</dbReference>
<dbReference type="PANTHER" id="PTHR11480">
    <property type="entry name" value="SAPOSIN-RELATED"/>
    <property type="match status" value="1"/>
</dbReference>
<accession>A0A423UA78</accession>
<dbReference type="GO" id="GO:0005764">
    <property type="term" value="C:lysosome"/>
    <property type="evidence" value="ECO:0007669"/>
    <property type="project" value="InterPro"/>
</dbReference>
<name>A0A423UA78_PENVA</name>
<feature type="domain" description="Saposin A-type" evidence="14">
    <location>
        <begin position="820"/>
        <end position="860"/>
    </location>
</feature>
<evidence type="ECO:0000313" key="15">
    <source>
        <dbReference type="EMBL" id="ROT85589.1"/>
    </source>
</evidence>
<feature type="domain" description="Saposin B-type" evidence="13">
    <location>
        <begin position="644"/>
        <end position="725"/>
    </location>
</feature>
<dbReference type="GO" id="GO:0005576">
    <property type="term" value="C:extracellular region"/>
    <property type="evidence" value="ECO:0007669"/>
    <property type="project" value="UniProtKB-SubCell"/>
</dbReference>
<dbReference type="PRINTS" id="PR01797">
    <property type="entry name" value="SAPOSIN"/>
</dbReference>
<dbReference type="InterPro" id="IPR003119">
    <property type="entry name" value="SAP_A"/>
</dbReference>
<proteinExistence type="predicted"/>
<sequence length="862" mass="95618">MKLPGFGLALLLAACVLHGETTMLGSRKCTFGPSYWCHSIQNAKECNAVNHCIQTIWENLALPEDNDDICTLCKNMVKEARDQLLSNETQEEIREVFDGSCRLIPIKLIADECVDIANDFIPELIDTLASQMNPQLVCATAGLCNSARVDKLISENQVALQGFNPNAVKHSGEHPQPGDCESCRDFIARTIRLVKTHSRAELMDRLIAICGRFGSLSDGCSALVEANFDDIYNFLTDQLTPEDFCDLVEMCENRMHQSGQYTRPALSHSGDEPCDFCEAIVQHWREILTANTTEEEFKEILDGLCHQTGRFSKNCLALVDEYYQIVYSFLMSEIHPKEICEAVGLCGANSVFNGEHPAWTVLDVRHRVAQTPLRPSLMVGQHLIGGDESSAIRFENENQGSNLPRVKLSKSGIDVSSAGRNGMLAAPVGKGRVGDDNKCVMCEFALHFLQNMLEQKDTRKDIEDAVERLCTMMPHSLAEECEDYVDAYGDQVIELLAQEIDPSQICPMLHLCPSEGETEEAVQVTSGKPDVSCVVCEYALTQLEDMLEDNRTEASIETALERLCALLPKSARKECNMFVELYTDQVIQMLLNNLSPDEICTNLGLCKQTESALPMLDASHQLPVSRMFVPAVSSQTTDDFEMTQSAACVLCEFAMVQVDDLLSENATEDAIIEVVDFVCAHMPGVLADDCIGFIEQYGDAIIKLLVHELSPKTVCQQIKLCKPPSFESMRALINIRMDKCQVCEGVVNYIDKKLKDGDATTTIDTVLEEVCRLFPNNAKDTCRSMIEVYGPYVVNLLAELGDSKRVCQAVKMCPHHTSEPLLGAEKCTWGPSYWCQTKMHATACKATVHCETKVWKGVVPAV</sequence>
<keyword evidence="5 12" id="KW-0732">Signal</keyword>
<dbReference type="SUPFAM" id="SSF47862">
    <property type="entry name" value="Saposin"/>
    <property type="match status" value="7"/>
</dbReference>
<evidence type="ECO:0000256" key="11">
    <source>
        <dbReference type="ARBA" id="ARBA00041785"/>
    </source>
</evidence>
<keyword evidence="3" id="KW-0964">Secreted</keyword>
<evidence type="ECO:0000256" key="7">
    <source>
        <dbReference type="ARBA" id="ARBA00023157"/>
    </source>
</evidence>
<dbReference type="FunFam" id="1.10.225.10:FF:000008">
    <property type="entry name" value="Pulmonary surfactant-associated protein B"/>
    <property type="match status" value="1"/>
</dbReference>
<keyword evidence="4" id="KW-0305">Gaseous exchange</keyword>
<dbReference type="SMART" id="SM00741">
    <property type="entry name" value="SapB"/>
    <property type="match status" value="7"/>
</dbReference>
<comment type="function">
    <text evidence="9">Pulmonary surfactant-associated proteins promote alveolar stability by lowering the surface tension at the air-liquid interface in the peripheral air spaces. SP-B increases the collapse pressure of palmitic acid to nearly 70 millinewtons per meter.</text>
</comment>
<evidence type="ECO:0000256" key="12">
    <source>
        <dbReference type="SAM" id="SignalP"/>
    </source>
</evidence>
<dbReference type="AlphaFoldDB" id="A0A423UA78"/>
<keyword evidence="7" id="KW-1015">Disulfide bond</keyword>
<dbReference type="PROSITE" id="PS50015">
    <property type="entry name" value="SAP_B"/>
    <property type="match status" value="7"/>
</dbReference>